<keyword evidence="2" id="KW-1185">Reference proteome</keyword>
<protein>
    <submittedName>
        <fullName evidence="1">Uncharacterized protein</fullName>
    </submittedName>
</protein>
<gene>
    <name evidence="1" type="ORF">DILT_LOCUS13349</name>
</gene>
<evidence type="ECO:0000313" key="1">
    <source>
        <dbReference type="EMBL" id="VDN19123.1"/>
    </source>
</evidence>
<dbReference type="EMBL" id="UYRU01069909">
    <property type="protein sequence ID" value="VDN19123.1"/>
    <property type="molecule type" value="Genomic_DNA"/>
</dbReference>
<accession>A0A3P7M6Y0</accession>
<dbReference type="Proteomes" id="UP000281553">
    <property type="component" value="Unassembled WGS sequence"/>
</dbReference>
<reference evidence="1 2" key="1">
    <citation type="submission" date="2018-11" db="EMBL/GenBank/DDBJ databases">
        <authorList>
            <consortium name="Pathogen Informatics"/>
        </authorList>
    </citation>
    <scope>NUCLEOTIDE SEQUENCE [LARGE SCALE GENOMIC DNA]</scope>
</reference>
<dbReference type="AlphaFoldDB" id="A0A3P7M6Y0"/>
<sequence>MRAISDVVVPITTQVFLCTRVLISRISSTSLASLWHIVIPELVSHFPGYFRQTHNYDNLTIDCTFAHTRTWSPCTFT</sequence>
<name>A0A3P7M6Y0_DIBLA</name>
<organism evidence="1 2">
    <name type="scientific">Dibothriocephalus latus</name>
    <name type="common">Fish tapeworm</name>
    <name type="synonym">Diphyllobothrium latum</name>
    <dbReference type="NCBI Taxonomy" id="60516"/>
    <lineage>
        <taxon>Eukaryota</taxon>
        <taxon>Metazoa</taxon>
        <taxon>Spiralia</taxon>
        <taxon>Lophotrochozoa</taxon>
        <taxon>Platyhelminthes</taxon>
        <taxon>Cestoda</taxon>
        <taxon>Eucestoda</taxon>
        <taxon>Diphyllobothriidea</taxon>
        <taxon>Diphyllobothriidae</taxon>
        <taxon>Dibothriocephalus</taxon>
    </lineage>
</organism>
<proteinExistence type="predicted"/>
<dbReference type="OrthoDB" id="297643at2759"/>
<evidence type="ECO:0000313" key="2">
    <source>
        <dbReference type="Proteomes" id="UP000281553"/>
    </source>
</evidence>